<dbReference type="Pfam" id="PF00902">
    <property type="entry name" value="TatC"/>
    <property type="match status" value="1"/>
</dbReference>
<evidence type="ECO:0000256" key="2">
    <source>
        <dbReference type="ARBA" id="ARBA00022692"/>
    </source>
</evidence>
<proteinExistence type="inferred from homology"/>
<keyword evidence="5" id="KW-0653">Protein transport</keyword>
<comment type="caution">
    <text evidence="6">The sequence shown here is derived from an EMBL/GenBank/DDBJ whole genome shotgun (WGS) entry which is preliminary data.</text>
</comment>
<organism evidence="6 7">
    <name type="scientific">Methylomonas lenta</name>
    <dbReference type="NCBI Taxonomy" id="980561"/>
    <lineage>
        <taxon>Bacteria</taxon>
        <taxon>Pseudomonadati</taxon>
        <taxon>Pseudomonadota</taxon>
        <taxon>Gammaproteobacteria</taxon>
        <taxon>Methylococcales</taxon>
        <taxon>Methylococcaceae</taxon>
        <taxon>Methylomonas</taxon>
    </lineage>
</organism>
<dbReference type="HAMAP" id="MF_00902">
    <property type="entry name" value="TatC"/>
    <property type="match status" value="1"/>
</dbReference>
<feature type="transmembrane region" description="Helical" evidence="5">
    <location>
        <begin position="161"/>
        <end position="187"/>
    </location>
</feature>
<keyword evidence="3 5" id="KW-1133">Transmembrane helix</keyword>
<name>A0A177N2F5_9GAMM</name>
<feature type="transmembrane region" description="Helical" evidence="5">
    <location>
        <begin position="199"/>
        <end position="216"/>
    </location>
</feature>
<gene>
    <name evidence="5" type="primary">tatC</name>
    <name evidence="6" type="ORF">A1359_14035</name>
</gene>
<dbReference type="PANTHER" id="PTHR30371">
    <property type="entry name" value="SEC-INDEPENDENT PROTEIN TRANSLOCASE PROTEIN TATC"/>
    <property type="match status" value="1"/>
</dbReference>
<feature type="transmembrane region" description="Helical" evidence="5">
    <location>
        <begin position="222"/>
        <end position="241"/>
    </location>
</feature>
<dbReference type="GO" id="GO:0065002">
    <property type="term" value="P:intracellular protein transmembrane transport"/>
    <property type="evidence" value="ECO:0007669"/>
    <property type="project" value="TreeGrafter"/>
</dbReference>
<dbReference type="GO" id="GO:0033281">
    <property type="term" value="C:TAT protein transport complex"/>
    <property type="evidence" value="ECO:0007669"/>
    <property type="project" value="UniProtKB-UniRule"/>
</dbReference>
<sequence>MKNPFDPAGELPFISHLIELRDRLLRVVLCVLLVFIGTASYANEIYQYIAEPLLVHMPKNSTMIAIDVASPFFTPIKLALVVAIFACIPYILFQFWGFVAPGLYRHEKLMVLPLLFASTVLFYTGAAFAYFVVFPLVFGYLTSAAPAGVTVMTDIATYLDFILAMFFAFGVSFEIPIFTIVLVWAGITTPQSLSEKRPYVIVGVFVVAMFLTPPDALSQTLLAVPMWLLFESGLLFSRFFVGKRRED</sequence>
<keyword evidence="5" id="KW-0811">Translocation</keyword>
<comment type="similarity">
    <text evidence="5">Belongs to the TatC family.</text>
</comment>
<keyword evidence="4 5" id="KW-0472">Membrane</keyword>
<dbReference type="GO" id="GO:0009977">
    <property type="term" value="F:proton motive force dependent protein transmembrane transporter activity"/>
    <property type="evidence" value="ECO:0007669"/>
    <property type="project" value="TreeGrafter"/>
</dbReference>
<dbReference type="AlphaFoldDB" id="A0A177N2F5"/>
<evidence type="ECO:0000313" key="7">
    <source>
        <dbReference type="Proteomes" id="UP000078476"/>
    </source>
</evidence>
<dbReference type="NCBIfam" id="TIGR00945">
    <property type="entry name" value="tatC"/>
    <property type="match status" value="1"/>
</dbReference>
<keyword evidence="7" id="KW-1185">Reference proteome</keyword>
<dbReference type="PANTHER" id="PTHR30371:SF0">
    <property type="entry name" value="SEC-INDEPENDENT PROTEIN TRANSLOCASE PROTEIN TATC, CHLOROPLASTIC-RELATED"/>
    <property type="match status" value="1"/>
</dbReference>
<evidence type="ECO:0000256" key="1">
    <source>
        <dbReference type="ARBA" id="ARBA00004141"/>
    </source>
</evidence>
<dbReference type="PRINTS" id="PR01840">
    <property type="entry name" value="TATCFAMILY"/>
</dbReference>
<accession>A0A177N2F5</accession>
<evidence type="ECO:0000256" key="3">
    <source>
        <dbReference type="ARBA" id="ARBA00022989"/>
    </source>
</evidence>
<keyword evidence="5" id="KW-1003">Cell membrane</keyword>
<dbReference type="GO" id="GO:0043953">
    <property type="term" value="P:protein transport by the Tat complex"/>
    <property type="evidence" value="ECO:0007669"/>
    <property type="project" value="UniProtKB-UniRule"/>
</dbReference>
<dbReference type="STRING" id="980561.A1359_14035"/>
<protein>
    <recommendedName>
        <fullName evidence="5">Sec-independent protein translocase protein TatC</fullName>
    </recommendedName>
</protein>
<comment type="subcellular location">
    <subcellularLocation>
        <location evidence="5">Cell membrane</location>
        <topology evidence="5">Multi-pass membrane protein</topology>
    </subcellularLocation>
    <subcellularLocation>
        <location evidence="1">Membrane</location>
        <topology evidence="1">Multi-pass membrane protein</topology>
    </subcellularLocation>
</comment>
<feature type="transmembrane region" description="Helical" evidence="5">
    <location>
        <begin position="24"/>
        <end position="42"/>
    </location>
</feature>
<comment type="subunit">
    <text evidence="5">The Tat system comprises two distinct complexes: a TatABC complex, containing multiple copies of TatA, TatB and TatC subunits, and a separate TatA complex, containing only TatA subunits. Substrates initially bind to the TatABC complex, which probably triggers association of the separate TatA complex to form the active translocon.</text>
</comment>
<evidence type="ECO:0000313" key="6">
    <source>
        <dbReference type="EMBL" id="OAI12158.1"/>
    </source>
</evidence>
<dbReference type="InterPro" id="IPR002033">
    <property type="entry name" value="TatC"/>
</dbReference>
<dbReference type="Proteomes" id="UP000078476">
    <property type="component" value="Unassembled WGS sequence"/>
</dbReference>
<dbReference type="RefSeq" id="WP_066985441.1">
    <property type="nucleotide sequence ID" value="NZ_LUUI01000131.1"/>
</dbReference>
<keyword evidence="5" id="KW-0813">Transport</keyword>
<comment type="function">
    <text evidence="5">Part of the twin-arginine translocation (Tat) system that transports large folded proteins containing a characteristic twin-arginine motif in their signal peptide across membranes. Together with TatB, TatC is part of a receptor directly interacting with Tat signal peptides.</text>
</comment>
<feature type="transmembrane region" description="Helical" evidence="5">
    <location>
        <begin position="78"/>
        <end position="99"/>
    </location>
</feature>
<dbReference type="OrthoDB" id="9777044at2"/>
<evidence type="ECO:0000256" key="5">
    <source>
        <dbReference type="HAMAP-Rule" id="MF_00902"/>
    </source>
</evidence>
<reference evidence="6 7" key="1">
    <citation type="submission" date="2016-03" db="EMBL/GenBank/DDBJ databases">
        <authorList>
            <person name="Ploux O."/>
        </authorList>
    </citation>
    <scope>NUCLEOTIDE SEQUENCE [LARGE SCALE GENOMIC DNA]</scope>
    <source>
        <strain evidence="6 7">R-45370</strain>
    </source>
</reference>
<feature type="transmembrane region" description="Helical" evidence="5">
    <location>
        <begin position="111"/>
        <end position="141"/>
    </location>
</feature>
<keyword evidence="2 5" id="KW-0812">Transmembrane</keyword>
<dbReference type="EMBL" id="LUUI01000131">
    <property type="protein sequence ID" value="OAI12158.1"/>
    <property type="molecule type" value="Genomic_DNA"/>
</dbReference>
<evidence type="ECO:0000256" key="4">
    <source>
        <dbReference type="ARBA" id="ARBA00023136"/>
    </source>
</evidence>